<name>Q74M93_NANEQ</name>
<dbReference type="BioCyc" id="NEQU228908:GJB6-498-MONOMER"/>
<feature type="transmembrane region" description="Helical" evidence="1">
    <location>
        <begin position="122"/>
        <end position="139"/>
    </location>
</feature>
<feature type="transmembrane region" description="Helical" evidence="1">
    <location>
        <begin position="28"/>
        <end position="51"/>
    </location>
</feature>
<accession>Q74M93</accession>
<keyword evidence="1" id="KW-0472">Membrane</keyword>
<feature type="transmembrane region" description="Helical" evidence="1">
    <location>
        <begin position="63"/>
        <end position="79"/>
    </location>
</feature>
<evidence type="ECO:0000313" key="2">
    <source>
        <dbReference type="EMBL" id="AAR39313.1"/>
    </source>
</evidence>
<protein>
    <submittedName>
        <fullName evidence="2">NEQ470</fullName>
    </submittedName>
</protein>
<reference evidence="2 3" key="1">
    <citation type="journal article" date="2003" name="Proc. Natl. Acad. Sci. U.S.A.">
        <title>The genome of Nanoarchaeum equitans: insights into early archaeal evolution and derived parasitism.</title>
        <authorList>
            <person name="Waters E."/>
            <person name="Hohn M.J."/>
            <person name="Ahel I."/>
            <person name="Graham D.E."/>
            <person name="Adams M.D."/>
            <person name="Barnstead M."/>
            <person name="Beeson K.Y."/>
            <person name="Bibbs L."/>
            <person name="Bolanos R."/>
            <person name="Keller M."/>
            <person name="Kretz K."/>
            <person name="Lin X."/>
            <person name="Mathur E."/>
            <person name="Ni J."/>
            <person name="Podar M."/>
            <person name="Richardson T."/>
            <person name="Sutton G.G."/>
            <person name="Simon M."/>
            <person name="Soll D."/>
            <person name="Stetter K.O."/>
            <person name="Short J.M."/>
            <person name="Noordewier M."/>
        </authorList>
    </citation>
    <scope>NUCLEOTIDE SEQUENCE [LARGE SCALE GENOMIC DNA]</scope>
    <source>
        <strain evidence="2 3">Kin4-M</strain>
    </source>
</reference>
<dbReference type="EMBL" id="AE017199">
    <property type="protein sequence ID" value="AAR39313.1"/>
    <property type="molecule type" value="Genomic_DNA"/>
</dbReference>
<keyword evidence="1" id="KW-1133">Transmembrane helix</keyword>
<dbReference type="KEGG" id="neq:NEQ470"/>
<feature type="transmembrane region" description="Helical" evidence="1">
    <location>
        <begin position="7"/>
        <end position="22"/>
    </location>
</feature>
<keyword evidence="3" id="KW-1185">Reference proteome</keyword>
<proteinExistence type="predicted"/>
<dbReference type="EnsemblBacteria" id="AAR39313">
    <property type="protein sequence ID" value="AAR39313"/>
    <property type="gene ID" value="NEQ470"/>
</dbReference>
<dbReference type="HOGENOM" id="CLU_1830632_0_0_2"/>
<organism evidence="2 3">
    <name type="scientific">Nanoarchaeum equitans (strain Kin4-M)</name>
    <dbReference type="NCBI Taxonomy" id="228908"/>
    <lineage>
        <taxon>Archaea</taxon>
        <taxon>Nanobdellota</taxon>
        <taxon>Candidatus Nanoarchaeia</taxon>
        <taxon>Nanoarchaeales</taxon>
        <taxon>Nanoarchaeaceae</taxon>
        <taxon>Nanoarchaeum</taxon>
    </lineage>
</organism>
<dbReference type="Proteomes" id="UP000000578">
    <property type="component" value="Chromosome"/>
</dbReference>
<dbReference type="AlphaFoldDB" id="Q74M93"/>
<feature type="transmembrane region" description="Helical" evidence="1">
    <location>
        <begin position="91"/>
        <end position="110"/>
    </location>
</feature>
<keyword evidence="1" id="KW-0812">Transmembrane</keyword>
<evidence type="ECO:0000313" key="3">
    <source>
        <dbReference type="Proteomes" id="UP000000578"/>
    </source>
</evidence>
<sequence>MFEKKLVFLRIIYYLITAYLVYKISPYAIGLAFVFDYLILAYNNMLFLAILKNINFTRIHLNSAFLFYLMVFYLFLVLIKRPLPCEIFCDMLYPIYETFLAIFLLYNTALLFRNKRTSIKKLSFYIVLGIIVLWLERYLQ</sequence>
<evidence type="ECO:0000256" key="1">
    <source>
        <dbReference type="SAM" id="Phobius"/>
    </source>
</evidence>
<gene>
    <name evidence="2" type="ordered locus">NEQ470</name>
</gene>
<dbReference type="STRING" id="228908.NEQ470"/>